<proteinExistence type="predicted"/>
<dbReference type="Proteomes" id="UP000785679">
    <property type="component" value="Unassembled WGS sequence"/>
</dbReference>
<organism evidence="2 3">
    <name type="scientific">Halteria grandinella</name>
    <dbReference type="NCBI Taxonomy" id="5974"/>
    <lineage>
        <taxon>Eukaryota</taxon>
        <taxon>Sar</taxon>
        <taxon>Alveolata</taxon>
        <taxon>Ciliophora</taxon>
        <taxon>Intramacronucleata</taxon>
        <taxon>Spirotrichea</taxon>
        <taxon>Stichotrichia</taxon>
        <taxon>Sporadotrichida</taxon>
        <taxon>Halteriidae</taxon>
        <taxon>Halteria</taxon>
    </lineage>
</organism>
<evidence type="ECO:0000313" key="3">
    <source>
        <dbReference type="Proteomes" id="UP000785679"/>
    </source>
</evidence>
<keyword evidence="1" id="KW-0472">Membrane</keyword>
<feature type="transmembrane region" description="Helical" evidence="1">
    <location>
        <begin position="12"/>
        <end position="31"/>
    </location>
</feature>
<keyword evidence="3" id="KW-1185">Reference proteome</keyword>
<accession>A0A8J8SWZ5</accession>
<reference evidence="2" key="1">
    <citation type="submission" date="2019-06" db="EMBL/GenBank/DDBJ databases">
        <authorList>
            <person name="Zheng W."/>
        </authorList>
    </citation>
    <scope>NUCLEOTIDE SEQUENCE</scope>
    <source>
        <strain evidence="2">QDHG01</strain>
    </source>
</reference>
<sequence length="143" mass="15524">MMAQSSLSLNSLFNSCSVTVAFWHSISNLAISSKSSQDTSISAIFNSRLIPLDISMIFAFICASLLAIFFALFFLTCVTFSTMRIVVSGMSTSSESAFFVQCLYMFSRSKSLVSFRFMVRLASESRFEVSICQTVGSGGGGGE</sequence>
<keyword evidence="1" id="KW-1133">Transmembrane helix</keyword>
<dbReference type="AlphaFoldDB" id="A0A8J8SWZ5"/>
<feature type="transmembrane region" description="Helical" evidence="1">
    <location>
        <begin position="52"/>
        <end position="73"/>
    </location>
</feature>
<keyword evidence="1" id="KW-0812">Transmembrane</keyword>
<name>A0A8J8SWZ5_HALGN</name>
<evidence type="ECO:0000313" key="2">
    <source>
        <dbReference type="EMBL" id="TNV73879.1"/>
    </source>
</evidence>
<gene>
    <name evidence="2" type="ORF">FGO68_gene6836</name>
</gene>
<evidence type="ECO:0000256" key="1">
    <source>
        <dbReference type="SAM" id="Phobius"/>
    </source>
</evidence>
<dbReference type="EMBL" id="RRYP01017915">
    <property type="protein sequence ID" value="TNV73879.1"/>
    <property type="molecule type" value="Genomic_DNA"/>
</dbReference>
<protein>
    <submittedName>
        <fullName evidence="2">Uncharacterized protein</fullName>
    </submittedName>
</protein>
<comment type="caution">
    <text evidence="2">The sequence shown here is derived from an EMBL/GenBank/DDBJ whole genome shotgun (WGS) entry which is preliminary data.</text>
</comment>